<feature type="compositionally biased region" description="Polar residues" evidence="1">
    <location>
        <begin position="44"/>
        <end position="54"/>
    </location>
</feature>
<feature type="region of interest" description="Disordered" evidence="1">
    <location>
        <begin position="44"/>
        <end position="71"/>
    </location>
</feature>
<protein>
    <submittedName>
        <fullName evidence="2">2812_t:CDS:1</fullName>
    </submittedName>
</protein>
<name>A0A9N9AVT9_9GLOM</name>
<evidence type="ECO:0000313" key="2">
    <source>
        <dbReference type="EMBL" id="CAG8541997.1"/>
    </source>
</evidence>
<gene>
    <name evidence="2" type="ORF">POCULU_LOCUS4583</name>
</gene>
<dbReference type="Gene3D" id="3.40.50.1010">
    <property type="entry name" value="5'-nuclease"/>
    <property type="match status" value="1"/>
</dbReference>
<evidence type="ECO:0000256" key="1">
    <source>
        <dbReference type="SAM" id="MobiDB-lite"/>
    </source>
</evidence>
<organism evidence="2 3">
    <name type="scientific">Paraglomus occultum</name>
    <dbReference type="NCBI Taxonomy" id="144539"/>
    <lineage>
        <taxon>Eukaryota</taxon>
        <taxon>Fungi</taxon>
        <taxon>Fungi incertae sedis</taxon>
        <taxon>Mucoromycota</taxon>
        <taxon>Glomeromycotina</taxon>
        <taxon>Glomeromycetes</taxon>
        <taxon>Paraglomerales</taxon>
        <taxon>Paraglomeraceae</taxon>
        <taxon>Paraglomus</taxon>
    </lineage>
</organism>
<comment type="caution">
    <text evidence="2">The sequence shown here is derived from an EMBL/GenBank/DDBJ whole genome shotgun (WGS) entry which is preliminary data.</text>
</comment>
<accession>A0A9N9AVT9</accession>
<dbReference type="OrthoDB" id="5590473at2759"/>
<keyword evidence="3" id="KW-1185">Reference proteome</keyword>
<evidence type="ECO:0000313" key="3">
    <source>
        <dbReference type="Proteomes" id="UP000789572"/>
    </source>
</evidence>
<dbReference type="EMBL" id="CAJVPJ010000606">
    <property type="protein sequence ID" value="CAG8541997.1"/>
    <property type="molecule type" value="Genomic_DNA"/>
</dbReference>
<dbReference type="CDD" id="cd18724">
    <property type="entry name" value="PIN_LabA-like"/>
    <property type="match status" value="1"/>
</dbReference>
<dbReference type="Proteomes" id="UP000789572">
    <property type="component" value="Unassembled WGS sequence"/>
</dbReference>
<proteinExistence type="predicted"/>
<sequence length="362" mass="40909">MNSTSPRYSPTPPAPNLGDFGTLLRYLESEKQKWLAIDPSADISSLFPTSSSNPPQLPHSSSSEYSSEEEMIERTIKAVQKRVRVLLHPSDDISSGNEKEKREVVHFTPSCSQAVISSQKQKQKPKPPLPTPSSGNSTQIPIPIQLSTDPIHVFIDNSNILMGFYSYYRGQLARNSKSRKAAGDNVNTEAQIQPRLSYDALFTILERGRNVTRKVLVASSPLYQDLTEAEATGYEVSVLERIVKSNSDETHDTRRRGQYTSIEREQCVDELLHLKILQSLLEYHPPATLVLASGDGNDGEYFQGGFRKCVVMALNRGWKVEIISWQHQLSHNFLQPKFLHKWKGLYHVVFLDWFAKELGCTY</sequence>
<feature type="region of interest" description="Disordered" evidence="1">
    <location>
        <begin position="114"/>
        <end position="141"/>
    </location>
</feature>
<reference evidence="2" key="1">
    <citation type="submission" date="2021-06" db="EMBL/GenBank/DDBJ databases">
        <authorList>
            <person name="Kallberg Y."/>
            <person name="Tangrot J."/>
            <person name="Rosling A."/>
        </authorList>
    </citation>
    <scope>NUCLEOTIDE SEQUENCE</scope>
    <source>
        <strain evidence="2">IA702</strain>
    </source>
</reference>
<dbReference type="AlphaFoldDB" id="A0A9N9AVT9"/>